<dbReference type="EMBL" id="CP037423">
    <property type="protein sequence ID" value="QDV41920.1"/>
    <property type="molecule type" value="Genomic_DNA"/>
</dbReference>
<dbReference type="Proteomes" id="UP000319004">
    <property type="component" value="Chromosome"/>
</dbReference>
<keyword evidence="1" id="KW-1133">Transmembrane helix</keyword>
<evidence type="ECO:0000256" key="1">
    <source>
        <dbReference type="SAM" id="Phobius"/>
    </source>
</evidence>
<dbReference type="AlphaFoldDB" id="A0A518HM75"/>
<gene>
    <name evidence="2" type="ORF">Enr13x_17630</name>
</gene>
<dbReference type="KEGG" id="snep:Enr13x_17630"/>
<evidence type="ECO:0000313" key="3">
    <source>
        <dbReference type="Proteomes" id="UP000319004"/>
    </source>
</evidence>
<dbReference type="RefSeq" id="WP_231744162.1">
    <property type="nucleotide sequence ID" value="NZ_CP037423.1"/>
</dbReference>
<feature type="transmembrane region" description="Helical" evidence="1">
    <location>
        <begin position="120"/>
        <end position="142"/>
    </location>
</feature>
<feature type="transmembrane region" description="Helical" evidence="1">
    <location>
        <begin position="59"/>
        <end position="81"/>
    </location>
</feature>
<evidence type="ECO:0000313" key="2">
    <source>
        <dbReference type="EMBL" id="QDV41920.1"/>
    </source>
</evidence>
<keyword evidence="1" id="KW-0812">Transmembrane</keyword>
<organism evidence="2 3">
    <name type="scientific">Stieleria neptunia</name>
    <dbReference type="NCBI Taxonomy" id="2527979"/>
    <lineage>
        <taxon>Bacteria</taxon>
        <taxon>Pseudomonadati</taxon>
        <taxon>Planctomycetota</taxon>
        <taxon>Planctomycetia</taxon>
        <taxon>Pirellulales</taxon>
        <taxon>Pirellulaceae</taxon>
        <taxon>Stieleria</taxon>
    </lineage>
</organism>
<name>A0A518HM75_9BACT</name>
<keyword evidence="3" id="KW-1185">Reference proteome</keyword>
<reference evidence="2 3" key="1">
    <citation type="submission" date="2019-03" db="EMBL/GenBank/DDBJ databases">
        <title>Deep-cultivation of Planctomycetes and their phenomic and genomic characterization uncovers novel biology.</title>
        <authorList>
            <person name="Wiegand S."/>
            <person name="Jogler M."/>
            <person name="Boedeker C."/>
            <person name="Pinto D."/>
            <person name="Vollmers J."/>
            <person name="Rivas-Marin E."/>
            <person name="Kohn T."/>
            <person name="Peeters S.H."/>
            <person name="Heuer A."/>
            <person name="Rast P."/>
            <person name="Oberbeckmann S."/>
            <person name="Bunk B."/>
            <person name="Jeske O."/>
            <person name="Meyerdierks A."/>
            <person name="Storesund J.E."/>
            <person name="Kallscheuer N."/>
            <person name="Luecker S."/>
            <person name="Lage O.M."/>
            <person name="Pohl T."/>
            <person name="Merkel B.J."/>
            <person name="Hornburger P."/>
            <person name="Mueller R.-W."/>
            <person name="Bruemmer F."/>
            <person name="Labrenz M."/>
            <person name="Spormann A.M."/>
            <person name="Op den Camp H."/>
            <person name="Overmann J."/>
            <person name="Amann R."/>
            <person name="Jetten M.S.M."/>
            <person name="Mascher T."/>
            <person name="Medema M.H."/>
            <person name="Devos D.P."/>
            <person name="Kaster A.-K."/>
            <person name="Ovreas L."/>
            <person name="Rohde M."/>
            <person name="Galperin M.Y."/>
            <person name="Jogler C."/>
        </authorList>
    </citation>
    <scope>NUCLEOTIDE SEQUENCE [LARGE SCALE GENOMIC DNA]</scope>
    <source>
        <strain evidence="2 3">Enr13</strain>
    </source>
</reference>
<sequence>MRSRVVVFVALLLLSWIVMTFTHELGHLIGGWASGATLVDADLAPWRMPYSLHGPDPHPLVTLWCGPLLGVLFPLAIAALIRRPSAWLVADFCLLANGIYLALAWLSGDRFLDTPRLLDAGAHPATIAVYCLLTISIGYLRFRKDCVRGLKAD</sequence>
<evidence type="ECO:0008006" key="4">
    <source>
        <dbReference type="Google" id="ProtNLM"/>
    </source>
</evidence>
<protein>
    <recommendedName>
        <fullName evidence="4">Peptidase family M50</fullName>
    </recommendedName>
</protein>
<feature type="transmembrane region" description="Helical" evidence="1">
    <location>
        <begin position="88"/>
        <end position="108"/>
    </location>
</feature>
<accession>A0A518HM75</accession>
<proteinExistence type="predicted"/>
<keyword evidence="1" id="KW-0472">Membrane</keyword>